<sequence length="687" mass="72751">MTYAASGSAAFGLTLTSAVRAAEGVPVVVEILDGSLRRISATAVAVGRRQFVNGPTSGHAGVVVHTPCGDTLSSRLTPSADVRIDVGLLGYPADFVRAGLTGPVSPLRPSSADAIWLRQWTRIGPRGLWRTIRQPVLTSGDGTNIRVRSRGARAVQFGGPETVWQVAVLPEHGAAHAVVRRRQDGFSPLAVAVTGPSPGADALMTYLTLGRLEAAALIAEHLADSVDPADRLALAYWDVLGRRTAPSSAGFGKDVDWLIVRAAALILADPEDPSARRLLIQACEESPPLWTAGLRLLADSVRTVRAVTPRFDDELEAAWQRVSGFAATADLTMPTVTYPATGPAAPVAIPVTGIPDDAFISLEPAADMSTTDLRPPPIRATLAAETATPDMSWTWTTVGDLRFGTAYHPVRRRHEVLVDPATAGPAIVTVTYTSAGRLRTCRLPLPGDETPEVRAVLLGADRGTPIRVAEPIPVDRVDVWDATALREATAAAADRQTRLAWRTVLRLAGPDVAGLLDGDVLGAESDTLFTPDDPPRRAPDDLDLAHDLRDMLPQTLDPVGGPTALGDLLDTEVLAGAWIRLKASPRLAGFLLHIHFGPSSDRRNLMVPLGDDGSGTLRSIGSTKMTTVTVADISDPADLDRSNTSTVVRSVAAAGPEVRELWRQIARVRLLGDPVRSAVVQGLEGLA</sequence>
<evidence type="ECO:0000313" key="1">
    <source>
        <dbReference type="EMBL" id="GIJ18384.1"/>
    </source>
</evidence>
<comment type="caution">
    <text evidence="1">The sequence shown here is derived from an EMBL/GenBank/DDBJ whole genome shotgun (WGS) entry which is preliminary data.</text>
</comment>
<evidence type="ECO:0000313" key="2">
    <source>
        <dbReference type="Proteomes" id="UP000647860"/>
    </source>
</evidence>
<protein>
    <submittedName>
        <fullName evidence="1">Uncharacterized protein</fullName>
    </submittedName>
</protein>
<dbReference type="Proteomes" id="UP000647860">
    <property type="component" value="Unassembled WGS sequence"/>
</dbReference>
<organism evidence="1 2">
    <name type="scientific">Micromonospora gifhornensis</name>
    <dbReference type="NCBI Taxonomy" id="84594"/>
    <lineage>
        <taxon>Bacteria</taxon>
        <taxon>Bacillati</taxon>
        <taxon>Actinomycetota</taxon>
        <taxon>Actinomycetes</taxon>
        <taxon>Micromonosporales</taxon>
        <taxon>Micromonosporaceae</taxon>
        <taxon>Micromonospora</taxon>
    </lineage>
</organism>
<reference evidence="1 2" key="1">
    <citation type="submission" date="2021-01" db="EMBL/GenBank/DDBJ databases">
        <title>Whole genome shotgun sequence of Verrucosispora gifhornensis NBRC 16317.</title>
        <authorList>
            <person name="Komaki H."/>
            <person name="Tamura T."/>
        </authorList>
    </citation>
    <scope>NUCLEOTIDE SEQUENCE [LARGE SCALE GENOMIC DNA]</scope>
    <source>
        <strain evidence="1 2">NBRC 16317</strain>
    </source>
</reference>
<gene>
    <name evidence="1" type="ORF">Vgi01_50680</name>
</gene>
<keyword evidence="2" id="KW-1185">Reference proteome</keyword>
<dbReference type="EMBL" id="BOPA01000040">
    <property type="protein sequence ID" value="GIJ18384.1"/>
    <property type="molecule type" value="Genomic_DNA"/>
</dbReference>
<name>A0ABQ4IKE6_9ACTN</name>
<proteinExistence type="predicted"/>
<accession>A0ABQ4IKE6</accession>